<dbReference type="Proteomes" id="UP001359886">
    <property type="component" value="Unassembled WGS sequence"/>
</dbReference>
<accession>A0AAW9RCJ4</accession>
<dbReference type="EMBL" id="JAZHOG010000002">
    <property type="protein sequence ID" value="MEJ8566629.1"/>
    <property type="molecule type" value="Genomic_DNA"/>
</dbReference>
<reference evidence="1 2" key="1">
    <citation type="submission" date="2024-02" db="EMBL/GenBank/DDBJ databases">
        <title>A novel Wenzhouxiangellaceae bacterium, isolated from coastal sediments.</title>
        <authorList>
            <person name="Du Z.-J."/>
            <person name="Ye Y.-Q."/>
            <person name="Zhang X.-Y."/>
        </authorList>
    </citation>
    <scope>NUCLEOTIDE SEQUENCE [LARGE SCALE GENOMIC DNA]</scope>
    <source>
        <strain evidence="1 2">CH-27</strain>
    </source>
</reference>
<dbReference type="InterPro" id="IPR032314">
    <property type="entry name" value="DUF4845"/>
</dbReference>
<dbReference type="RefSeq" id="WP_354693953.1">
    <property type="nucleotide sequence ID" value="NZ_JAZHOG010000002.1"/>
</dbReference>
<comment type="caution">
    <text evidence="1">The sequence shown here is derived from an EMBL/GenBank/DDBJ whole genome shotgun (WGS) entry which is preliminary data.</text>
</comment>
<sequence>MKIRKQNGLTLIGFIIVLAIGLLFAYTGMRVVPMYLEYHALVSALDTLKNTPGARDMSPHRIRNNLINSLWVSYSSNNIKREHIRIKRSDGVVVSVNYEVRKPWIGNLDIIGHFSRSVTLQ</sequence>
<keyword evidence="2" id="KW-1185">Reference proteome</keyword>
<evidence type="ECO:0000313" key="1">
    <source>
        <dbReference type="EMBL" id="MEJ8566629.1"/>
    </source>
</evidence>
<dbReference type="AlphaFoldDB" id="A0AAW9RCJ4"/>
<organism evidence="1 2">
    <name type="scientific">Elongatibacter sediminis</name>
    <dbReference type="NCBI Taxonomy" id="3119006"/>
    <lineage>
        <taxon>Bacteria</taxon>
        <taxon>Pseudomonadati</taxon>
        <taxon>Pseudomonadota</taxon>
        <taxon>Gammaproteobacteria</taxon>
        <taxon>Chromatiales</taxon>
        <taxon>Wenzhouxiangellaceae</taxon>
        <taxon>Elongatibacter</taxon>
    </lineage>
</organism>
<name>A0AAW9RCJ4_9GAMM</name>
<protein>
    <submittedName>
        <fullName evidence="1">DUF4845 domain-containing protein</fullName>
    </submittedName>
</protein>
<evidence type="ECO:0000313" key="2">
    <source>
        <dbReference type="Proteomes" id="UP001359886"/>
    </source>
</evidence>
<proteinExistence type="predicted"/>
<gene>
    <name evidence="1" type="ORF">V3330_03225</name>
</gene>
<dbReference type="Pfam" id="PF16137">
    <property type="entry name" value="DUF4845"/>
    <property type="match status" value="1"/>
</dbReference>